<name>A0A939NHZ3_STAXY</name>
<dbReference type="EMBL" id="JAGETT010000082">
    <property type="protein sequence ID" value="MBO1920027.1"/>
    <property type="molecule type" value="Genomic_DNA"/>
</dbReference>
<accession>A0A939NHZ3</accession>
<evidence type="ECO:0000313" key="1">
    <source>
        <dbReference type="EMBL" id="MBO1920027.1"/>
    </source>
</evidence>
<protein>
    <submittedName>
        <fullName evidence="1">Uncharacterized protein</fullName>
    </submittedName>
</protein>
<sequence length="50" mass="5824">MKIKYYNVGYVKTSIKKDFDINFKIDKPGTKVGLYLTIEDKIMPLNKVVI</sequence>
<gene>
    <name evidence="1" type="ORF">J4710_09725</name>
</gene>
<organism evidence="1">
    <name type="scientific">Staphylococcus xylosus</name>
    <dbReference type="NCBI Taxonomy" id="1288"/>
    <lineage>
        <taxon>Bacteria</taxon>
        <taxon>Bacillati</taxon>
        <taxon>Bacillota</taxon>
        <taxon>Bacilli</taxon>
        <taxon>Bacillales</taxon>
        <taxon>Staphylococcaceae</taxon>
        <taxon>Staphylococcus</taxon>
    </lineage>
</organism>
<reference evidence="1" key="1">
    <citation type="submission" date="2021-03" db="EMBL/GenBank/DDBJ databases">
        <title>Molecular epidemiology and mechanisms of colistin and carbapenem resistance in Enterobacteriaceae from clinical isolates, the environment and porcine samples in Pretoria, South Africa.</title>
        <authorList>
            <person name="Bogoshi D."/>
            <person name="Mbelle N.M."/>
            <person name="Naidoo V."/>
            <person name="Osei Sekyere J."/>
        </authorList>
    </citation>
    <scope>NUCLEOTIDE SEQUENCE</scope>
    <source>
        <strain evidence="1">ESB009</strain>
    </source>
</reference>
<dbReference type="AlphaFoldDB" id="A0A939NHZ3"/>
<proteinExistence type="predicted"/>
<comment type="caution">
    <text evidence="1">The sequence shown here is derived from an EMBL/GenBank/DDBJ whole genome shotgun (WGS) entry which is preliminary data.</text>
</comment>